<organism evidence="2 3">
    <name type="scientific">Rotaria socialis</name>
    <dbReference type="NCBI Taxonomy" id="392032"/>
    <lineage>
        <taxon>Eukaryota</taxon>
        <taxon>Metazoa</taxon>
        <taxon>Spiralia</taxon>
        <taxon>Gnathifera</taxon>
        <taxon>Rotifera</taxon>
        <taxon>Eurotatoria</taxon>
        <taxon>Bdelloidea</taxon>
        <taxon>Philodinida</taxon>
        <taxon>Philodinidae</taxon>
        <taxon>Rotaria</taxon>
    </lineage>
</organism>
<evidence type="ECO:0000313" key="2">
    <source>
        <dbReference type="EMBL" id="CAF3482014.1"/>
    </source>
</evidence>
<dbReference type="AlphaFoldDB" id="A0A818G038"/>
<dbReference type="Proteomes" id="UP000663865">
    <property type="component" value="Unassembled WGS sequence"/>
</dbReference>
<evidence type="ECO:0000256" key="1">
    <source>
        <dbReference type="SAM" id="MobiDB-lite"/>
    </source>
</evidence>
<protein>
    <submittedName>
        <fullName evidence="2">Uncharacterized protein</fullName>
    </submittedName>
</protein>
<reference evidence="2" key="1">
    <citation type="submission" date="2021-02" db="EMBL/GenBank/DDBJ databases">
        <authorList>
            <person name="Nowell W R."/>
        </authorList>
    </citation>
    <scope>NUCLEOTIDE SEQUENCE</scope>
</reference>
<accession>A0A818G038</accession>
<proteinExistence type="predicted"/>
<sequence length="299" mass="34035">MDSATPEVEVLLPPSPDDEEVNDSQVVPEDPPQSFTPTPPNFNPPMSSFDTQIISDFDCMHKVAQRMFEEFKSRSVTDFPTINEPSANLTILQSFINLTANAFLYKHSYRQTVVLGLIGIPQEITTKFSNVNLLAEFIGNIMPSKICFNATHNRGPIDLHNIFVIFRGEVLNHKNETISVFIVMHQGEREGYTKLNTFICSNFLQAATLANYYIVNKNGLGKYGDIKKTFEASFNKLHKRQIELARRTNQFPITASNTLFFNAPVQTHTLTKKRNLTGNKKRKSMDEEDLFLEDDDELF</sequence>
<feature type="region of interest" description="Disordered" evidence="1">
    <location>
        <begin position="1"/>
        <end position="41"/>
    </location>
</feature>
<evidence type="ECO:0000313" key="3">
    <source>
        <dbReference type="Proteomes" id="UP000663865"/>
    </source>
</evidence>
<gene>
    <name evidence="2" type="ORF">KIK155_LOCUS14566</name>
</gene>
<name>A0A818G038_9BILA</name>
<comment type="caution">
    <text evidence="2">The sequence shown here is derived from an EMBL/GenBank/DDBJ whole genome shotgun (WGS) entry which is preliminary data.</text>
</comment>
<dbReference type="EMBL" id="CAJNYV010002467">
    <property type="protein sequence ID" value="CAF3482014.1"/>
    <property type="molecule type" value="Genomic_DNA"/>
</dbReference>